<evidence type="ECO:0000313" key="2">
    <source>
        <dbReference type="Proteomes" id="UP000019140"/>
    </source>
</evidence>
<accession>W4M4G6</accession>
<dbReference type="AlphaFoldDB" id="W4M4G6"/>
<organism evidence="1 2">
    <name type="scientific">Candidatus Entotheonella gemina</name>
    <dbReference type="NCBI Taxonomy" id="1429439"/>
    <lineage>
        <taxon>Bacteria</taxon>
        <taxon>Pseudomonadati</taxon>
        <taxon>Nitrospinota/Tectimicrobiota group</taxon>
        <taxon>Candidatus Tectimicrobiota</taxon>
        <taxon>Candidatus Entotheonellia</taxon>
        <taxon>Candidatus Entotheonellales</taxon>
        <taxon>Candidatus Entotheonellaceae</taxon>
        <taxon>Candidatus Entotheonella</taxon>
    </lineage>
</organism>
<keyword evidence="2" id="KW-1185">Reference proteome</keyword>
<sequence length="45" mass="5273">MNRLYETDYTAWADHTAQLLTKRRFDEIDLEALIEEVTSLGASER</sequence>
<comment type="caution">
    <text evidence="1">The sequence shown here is derived from an EMBL/GenBank/DDBJ whole genome shotgun (WGS) entry which is preliminary data.</text>
</comment>
<evidence type="ECO:0008006" key="3">
    <source>
        <dbReference type="Google" id="ProtNLM"/>
    </source>
</evidence>
<name>W4M4G6_9BACT</name>
<proteinExistence type="predicted"/>
<reference evidence="1 2" key="1">
    <citation type="journal article" date="2014" name="Nature">
        <title>An environmental bacterial taxon with a large and distinct metabolic repertoire.</title>
        <authorList>
            <person name="Wilson M.C."/>
            <person name="Mori T."/>
            <person name="Ruckert C."/>
            <person name="Uria A.R."/>
            <person name="Helf M.J."/>
            <person name="Takada K."/>
            <person name="Gernert C."/>
            <person name="Steffens U.A."/>
            <person name="Heycke N."/>
            <person name="Schmitt S."/>
            <person name="Rinke C."/>
            <person name="Helfrich E.J."/>
            <person name="Brachmann A.O."/>
            <person name="Gurgui C."/>
            <person name="Wakimoto T."/>
            <person name="Kracht M."/>
            <person name="Crusemann M."/>
            <person name="Hentschel U."/>
            <person name="Abe I."/>
            <person name="Matsunaga S."/>
            <person name="Kalinowski J."/>
            <person name="Takeyama H."/>
            <person name="Piel J."/>
        </authorList>
    </citation>
    <scope>NUCLEOTIDE SEQUENCE [LARGE SCALE GENOMIC DNA]</scope>
    <source>
        <strain evidence="2">TSY2</strain>
    </source>
</reference>
<dbReference type="HOGENOM" id="CLU_116670_3_3_7"/>
<evidence type="ECO:0000313" key="1">
    <source>
        <dbReference type="EMBL" id="ETX04806.1"/>
    </source>
</evidence>
<dbReference type="InterPro" id="IPR002636">
    <property type="entry name" value="DUF29"/>
</dbReference>
<dbReference type="PANTHER" id="PTHR34235">
    <property type="entry name" value="SLR1203 PROTEIN-RELATED"/>
    <property type="match status" value="1"/>
</dbReference>
<dbReference type="Pfam" id="PF01724">
    <property type="entry name" value="DUF29"/>
    <property type="match status" value="1"/>
</dbReference>
<protein>
    <recommendedName>
        <fullName evidence="3">DUF29 domain-containing protein</fullName>
    </recommendedName>
</protein>
<dbReference type="EMBL" id="AZHX01001114">
    <property type="protein sequence ID" value="ETX04806.1"/>
    <property type="molecule type" value="Genomic_DNA"/>
</dbReference>
<feature type="non-terminal residue" evidence="1">
    <location>
        <position position="45"/>
    </location>
</feature>
<dbReference type="Gene3D" id="1.20.1220.20">
    <property type="entry name" value="Uncharcterised protein PF01724"/>
    <property type="match status" value="1"/>
</dbReference>
<gene>
    <name evidence="1" type="ORF">ETSY2_26680</name>
</gene>
<dbReference type="Proteomes" id="UP000019140">
    <property type="component" value="Unassembled WGS sequence"/>
</dbReference>